<dbReference type="InterPro" id="IPR037171">
    <property type="entry name" value="NagB/RpiA_transferase-like"/>
</dbReference>
<feature type="binding site" evidence="6">
    <location>
        <position position="62"/>
    </location>
    <ligand>
        <name>substrate</name>
    </ligand>
</feature>
<proteinExistence type="inferred from homology"/>
<evidence type="ECO:0000256" key="1">
    <source>
        <dbReference type="ARBA" id="ARBA00010638"/>
    </source>
</evidence>
<organism evidence="8 9">
    <name type="scientific">Plutella xylostella</name>
    <name type="common">Diamondback moth</name>
    <name type="synonym">Plutella maculipennis</name>
    <dbReference type="NCBI Taxonomy" id="51655"/>
    <lineage>
        <taxon>Eukaryota</taxon>
        <taxon>Metazoa</taxon>
        <taxon>Ecdysozoa</taxon>
        <taxon>Arthropoda</taxon>
        <taxon>Hexapoda</taxon>
        <taxon>Insecta</taxon>
        <taxon>Pterygota</taxon>
        <taxon>Neoptera</taxon>
        <taxon>Endopterygota</taxon>
        <taxon>Lepidoptera</taxon>
        <taxon>Glossata</taxon>
        <taxon>Ditrysia</taxon>
        <taxon>Yponomeutoidea</taxon>
        <taxon>Plutellidae</taxon>
        <taxon>Plutella</taxon>
    </lineage>
</organism>
<evidence type="ECO:0000256" key="7">
    <source>
        <dbReference type="RuleBase" id="RU361279"/>
    </source>
</evidence>
<comment type="cofactor">
    <cofactor evidence="7">
        <name>Mg(2+)</name>
        <dbReference type="ChEBI" id="CHEBI:18420"/>
    </cofactor>
</comment>
<dbReference type="Gene3D" id="3.40.50.10420">
    <property type="entry name" value="NagB/RpiA/CoA transferase-like"/>
    <property type="match status" value="1"/>
</dbReference>
<evidence type="ECO:0000256" key="2">
    <source>
        <dbReference type="ARBA" id="ARBA00022741"/>
    </source>
</evidence>
<dbReference type="AlphaFoldDB" id="A0A8S4ECD1"/>
<keyword evidence="7" id="KW-0460">Magnesium</keyword>
<keyword evidence="9" id="KW-1185">Reference proteome</keyword>
<dbReference type="Proteomes" id="UP000653454">
    <property type="component" value="Unassembled WGS sequence"/>
</dbReference>
<dbReference type="GO" id="GO:0035999">
    <property type="term" value="P:tetrahydrofolate interconversion"/>
    <property type="evidence" value="ECO:0007669"/>
    <property type="project" value="TreeGrafter"/>
</dbReference>
<evidence type="ECO:0000256" key="4">
    <source>
        <dbReference type="ARBA" id="ARBA00036539"/>
    </source>
</evidence>
<feature type="binding site" evidence="6">
    <location>
        <position position="57"/>
    </location>
    <ligand>
        <name>substrate</name>
    </ligand>
</feature>
<keyword evidence="7" id="KW-0479">Metal-binding</keyword>
<evidence type="ECO:0000256" key="3">
    <source>
        <dbReference type="ARBA" id="ARBA00022840"/>
    </source>
</evidence>
<evidence type="ECO:0000256" key="5">
    <source>
        <dbReference type="ARBA" id="ARBA00038966"/>
    </source>
</evidence>
<evidence type="ECO:0000313" key="8">
    <source>
        <dbReference type="EMBL" id="CAG9113371.1"/>
    </source>
</evidence>
<keyword evidence="2 6" id="KW-0547">Nucleotide-binding</keyword>
<gene>
    <name evidence="8" type="ORF">PLXY2_LOCUS5195</name>
</gene>
<keyword evidence="3 6" id="KW-0067">ATP-binding</keyword>
<dbReference type="GO" id="GO:0005524">
    <property type="term" value="F:ATP binding"/>
    <property type="evidence" value="ECO:0007669"/>
    <property type="project" value="UniProtKB-KW"/>
</dbReference>
<reference evidence="8" key="1">
    <citation type="submission" date="2020-11" db="EMBL/GenBank/DDBJ databases">
        <authorList>
            <person name="Whiteford S."/>
        </authorList>
    </citation>
    <scope>NUCLEOTIDE SEQUENCE</scope>
</reference>
<dbReference type="EMBL" id="CAJHNJ030000015">
    <property type="protein sequence ID" value="CAG9113371.1"/>
    <property type="molecule type" value="Genomic_DNA"/>
</dbReference>
<comment type="similarity">
    <text evidence="1 7">Belongs to the 5-formyltetrahydrofolate cyclo-ligase family.</text>
</comment>
<dbReference type="NCBIfam" id="TIGR02727">
    <property type="entry name" value="MTHFS_bact"/>
    <property type="match status" value="1"/>
</dbReference>
<feature type="binding site" evidence="6">
    <location>
        <begin position="11"/>
        <end position="15"/>
    </location>
    <ligand>
        <name>ATP</name>
        <dbReference type="ChEBI" id="CHEBI:30616"/>
    </ligand>
</feature>
<dbReference type="PANTHER" id="PTHR23407:SF1">
    <property type="entry name" value="5-FORMYLTETRAHYDROFOLATE CYCLO-LIGASE"/>
    <property type="match status" value="1"/>
</dbReference>
<dbReference type="PIRSF" id="PIRSF006806">
    <property type="entry name" value="FTHF_cligase"/>
    <property type="match status" value="1"/>
</dbReference>
<protein>
    <recommendedName>
        <fullName evidence="5 7">5-formyltetrahydrofolate cyclo-ligase</fullName>
        <ecNumber evidence="5 7">6.3.3.2</ecNumber>
    </recommendedName>
</protein>
<dbReference type="PANTHER" id="PTHR23407">
    <property type="entry name" value="ATPASE INHIBITOR/5-FORMYLTETRAHYDROFOLATE CYCLO-LIGASE"/>
    <property type="match status" value="1"/>
</dbReference>
<dbReference type="GO" id="GO:0005739">
    <property type="term" value="C:mitochondrion"/>
    <property type="evidence" value="ECO:0007669"/>
    <property type="project" value="TreeGrafter"/>
</dbReference>
<dbReference type="GO" id="GO:0030272">
    <property type="term" value="F:5-formyltetrahydrofolate cyclo-ligase activity"/>
    <property type="evidence" value="ECO:0007669"/>
    <property type="project" value="UniProtKB-EC"/>
</dbReference>
<comment type="catalytic activity">
    <reaction evidence="4 7">
        <text>(6S)-5-formyl-5,6,7,8-tetrahydrofolate + ATP = (6R)-5,10-methenyltetrahydrofolate + ADP + phosphate</text>
        <dbReference type="Rhea" id="RHEA:10488"/>
        <dbReference type="ChEBI" id="CHEBI:30616"/>
        <dbReference type="ChEBI" id="CHEBI:43474"/>
        <dbReference type="ChEBI" id="CHEBI:57455"/>
        <dbReference type="ChEBI" id="CHEBI:57457"/>
        <dbReference type="ChEBI" id="CHEBI:456216"/>
        <dbReference type="EC" id="6.3.3.2"/>
    </reaction>
</comment>
<comment type="caution">
    <text evidence="8">The sequence shown here is derived from an EMBL/GenBank/DDBJ whole genome shotgun (WGS) entry which is preliminary data.</text>
</comment>
<dbReference type="GO" id="GO:0009396">
    <property type="term" value="P:folic acid-containing compound biosynthetic process"/>
    <property type="evidence" value="ECO:0007669"/>
    <property type="project" value="TreeGrafter"/>
</dbReference>
<sequence>MRGKIVPNVKKVALRKVIDQILASMSQEDRQRQSKVIVDKILSHPKYKEAKRIALFLSLPSEVNTEPILRDILSRGDAAFVPQYCKGKMRMLRVLPGDLEAMPETSWGIKQHAKDVVREDALDNGGLDLVIAPGAAFTAAGWRLGHGGGYYDRYLAELKRRHAEEPGAFVDPYILAVGFKQQLFEEVPVDGQDVKVDEVVTAE</sequence>
<dbReference type="InterPro" id="IPR024185">
    <property type="entry name" value="FTHF_cligase-like_sf"/>
</dbReference>
<dbReference type="Pfam" id="PF01812">
    <property type="entry name" value="5-FTHF_cyc-lig"/>
    <property type="match status" value="1"/>
</dbReference>
<dbReference type="GO" id="GO:0046872">
    <property type="term" value="F:metal ion binding"/>
    <property type="evidence" value="ECO:0007669"/>
    <property type="project" value="UniProtKB-KW"/>
</dbReference>
<dbReference type="InterPro" id="IPR002698">
    <property type="entry name" value="FTHF_cligase"/>
</dbReference>
<evidence type="ECO:0000313" key="9">
    <source>
        <dbReference type="Proteomes" id="UP000653454"/>
    </source>
</evidence>
<evidence type="ECO:0000256" key="6">
    <source>
        <dbReference type="PIRSR" id="PIRSR006806-1"/>
    </source>
</evidence>
<accession>A0A8S4ECD1</accession>
<dbReference type="EC" id="6.3.3.2" evidence="5 7"/>
<name>A0A8S4ECD1_PLUXY</name>
<dbReference type="SUPFAM" id="SSF100950">
    <property type="entry name" value="NagB/RpiA/CoA transferase-like"/>
    <property type="match status" value="1"/>
</dbReference>
<feature type="binding site" evidence="6">
    <location>
        <begin position="143"/>
        <end position="151"/>
    </location>
    <ligand>
        <name>ATP</name>
        <dbReference type="ChEBI" id="CHEBI:30616"/>
    </ligand>
</feature>